<dbReference type="EMBL" id="JADNYJ010000013">
    <property type="protein sequence ID" value="KAF8907863.1"/>
    <property type="molecule type" value="Genomic_DNA"/>
</dbReference>
<evidence type="ECO:0000256" key="1">
    <source>
        <dbReference type="SAM" id="MobiDB-lite"/>
    </source>
</evidence>
<dbReference type="Gene3D" id="2.130.10.10">
    <property type="entry name" value="YVTN repeat-like/Quinoprotein amine dehydrogenase"/>
    <property type="match status" value="2"/>
</dbReference>
<feature type="region of interest" description="Disordered" evidence="1">
    <location>
        <begin position="785"/>
        <end position="817"/>
    </location>
</feature>
<protein>
    <recommendedName>
        <fullName evidence="2">MIOS-like alpha-solenoid domain-containing protein</fullName>
    </recommendedName>
</protein>
<reference evidence="3" key="1">
    <citation type="submission" date="2020-11" db="EMBL/GenBank/DDBJ databases">
        <authorList>
            <consortium name="DOE Joint Genome Institute"/>
            <person name="Ahrendt S."/>
            <person name="Riley R."/>
            <person name="Andreopoulos W."/>
            <person name="LaButti K."/>
            <person name="Pangilinan J."/>
            <person name="Ruiz-duenas F.J."/>
            <person name="Barrasa J.M."/>
            <person name="Sanchez-Garcia M."/>
            <person name="Camarero S."/>
            <person name="Miyauchi S."/>
            <person name="Serrano A."/>
            <person name="Linde D."/>
            <person name="Babiker R."/>
            <person name="Drula E."/>
            <person name="Ayuso-Fernandez I."/>
            <person name="Pacheco R."/>
            <person name="Padilla G."/>
            <person name="Ferreira P."/>
            <person name="Barriuso J."/>
            <person name="Kellner H."/>
            <person name="Castanera R."/>
            <person name="Alfaro M."/>
            <person name="Ramirez L."/>
            <person name="Pisabarro A.G."/>
            <person name="Kuo A."/>
            <person name="Tritt A."/>
            <person name="Lipzen A."/>
            <person name="He G."/>
            <person name="Yan M."/>
            <person name="Ng V."/>
            <person name="Cullen D."/>
            <person name="Martin F."/>
            <person name="Rosso M.-N."/>
            <person name="Henrissat B."/>
            <person name="Hibbett D."/>
            <person name="Martinez A.T."/>
            <person name="Grigoriev I.V."/>
        </authorList>
    </citation>
    <scope>NUCLEOTIDE SEQUENCE</scope>
    <source>
        <strain evidence="3">AH 44721</strain>
    </source>
</reference>
<dbReference type="AlphaFoldDB" id="A0A9P5TRQ4"/>
<dbReference type="Pfam" id="PF21719">
    <property type="entry name" value="MIOS_a-sol"/>
    <property type="match status" value="1"/>
</dbReference>
<name>A0A9P5TRQ4_GYMJU</name>
<dbReference type="InterPro" id="IPR036322">
    <property type="entry name" value="WD40_repeat_dom_sf"/>
</dbReference>
<dbReference type="Pfam" id="PF21720">
    <property type="entry name" value="MIOS_WD40"/>
    <property type="match status" value="2"/>
</dbReference>
<organism evidence="3 4">
    <name type="scientific">Gymnopilus junonius</name>
    <name type="common">Spectacular rustgill mushroom</name>
    <name type="synonym">Gymnopilus spectabilis subsp. junonius</name>
    <dbReference type="NCBI Taxonomy" id="109634"/>
    <lineage>
        <taxon>Eukaryota</taxon>
        <taxon>Fungi</taxon>
        <taxon>Dikarya</taxon>
        <taxon>Basidiomycota</taxon>
        <taxon>Agaricomycotina</taxon>
        <taxon>Agaricomycetes</taxon>
        <taxon>Agaricomycetidae</taxon>
        <taxon>Agaricales</taxon>
        <taxon>Agaricineae</taxon>
        <taxon>Hymenogastraceae</taxon>
        <taxon>Gymnopilus</taxon>
    </lineage>
</organism>
<evidence type="ECO:0000313" key="3">
    <source>
        <dbReference type="EMBL" id="KAF8907863.1"/>
    </source>
</evidence>
<dbReference type="InterPro" id="IPR049092">
    <property type="entry name" value="MIOS_a-sol"/>
</dbReference>
<comment type="caution">
    <text evidence="3">The sequence shown here is derived from an EMBL/GenBank/DDBJ whole genome shotgun (WGS) entry which is preliminary data.</text>
</comment>
<dbReference type="InterPro" id="IPR015943">
    <property type="entry name" value="WD40/YVTN_repeat-like_dom_sf"/>
</dbReference>
<feature type="domain" description="MIOS-like alpha-solenoid" evidence="2">
    <location>
        <begin position="855"/>
        <end position="979"/>
    </location>
</feature>
<dbReference type="SUPFAM" id="SSF50978">
    <property type="entry name" value="WD40 repeat-like"/>
    <property type="match status" value="1"/>
</dbReference>
<keyword evidence="4" id="KW-1185">Reference proteome</keyword>
<gene>
    <name evidence="3" type="ORF">CPB84DRAFT_1813441</name>
</gene>
<dbReference type="Proteomes" id="UP000724874">
    <property type="component" value="Unassembled WGS sequence"/>
</dbReference>
<feature type="compositionally biased region" description="Low complexity" evidence="1">
    <location>
        <begin position="734"/>
        <end position="750"/>
    </location>
</feature>
<feature type="region of interest" description="Disordered" evidence="1">
    <location>
        <begin position="689"/>
        <end position="711"/>
    </location>
</feature>
<sequence length="1137" mass="123522">MVQTDKRLLWHPRYDNRFVVGGNSQITLYEWAAEYPEIRHVTSQHDLQFMKCFAWSPDPSFDDLIAVGLSTGKVDLIRLEAGKHAQRKNVLSSGPTVTLPVRNSRSCNALAFSNEDPNYLAVGLDKVRGDSSLIIWDISTFAPALALPVPPSGDPNNNNGIDNIALSSLSSILPHHPFPPRVHPQLPRNETPTRIDSRIIQQHAPTEIVSSLAFLPKSTHLLLAGISHRWLRLFDLRAPAMAPINVASKVHGIATDPYDPHRIACFGDAVVNVWDIRQLRSGAPVLTFSEKDAGRMVPKWWLRGGGSYATIEFSNTRRGVLTTLERDASYVRFWDLQESRVGVLDGSFTSAGGGASYNSDGETKSLKDSIRSGARKSWAANLPWPSSADKSGSPAPQQQQTSPKEKDGETGQLMYVLADTRRTKAFTKPLSSFALVPNPRTPHPLTTNVMVVNKDGDLELYAIHDSPKQIAWSTRGDMASGAGAGLWIMEGRGEGLLGLARSGRDGERMKRAEDGRKGTSSAFWQAQAPFFGRGDEDGFPASLLPLLLLLPTGLSATRPGKPRTYSPSSVRTLRYTGTAATGSRSRSRRKDQEGKRYRDYGAGVGGTSNSAASGIAAVTRVVQDDISMVMRRRAKAGMGSPQHNISLWAWIYHSQEVLCLPTPRLHGYDFSYQGLLGIWDGFAPMSVPASATSTHTHNSQRQGQGAVVGDSLGDESQRSLLLDSPFGLNASQASSRQGHSGSTTGSSASTATLTSAAPSFASNGSSSSTATTTTANTTGIMASTSLAPPINLSHSGSGSSSNSKSDSRRSRSPLIRDSNDLHGNWAAALTLLAARRGGVGGGNERGWKPPVSTSRLAQRQIGLQLCGWSLREEEVGGAIQRWEKEGKLSRAACWLVFTGQYGKAVELLMRSDDETHQMMSGTVAALAPFVSSSSTSRSLDLREHYGRLIIRLQDPYFRIMLTHLATGDWNDVLEEDSLSSYLKRTVERACVYGDIEALIITGLTPLGMNVLQAYVDRTGDVQSVAILSAYVSPSRFWDRRVERWRESYRDLLDGWRLHHLRVGFDIERGQILSEAAQSGEGLSGGKMGVSVEDWAPRQILIRCHYCNKPVSNLNKAQPKGKNGLLAKTGGGLMVSVL</sequence>
<feature type="compositionally biased region" description="Polar residues" evidence="1">
    <location>
        <begin position="689"/>
        <end position="703"/>
    </location>
</feature>
<accession>A0A9P5TRQ4</accession>
<dbReference type="PANTHER" id="PTHR16453:SF9">
    <property type="entry name" value="GATOR COMPLEX PROTEIN MIOS"/>
    <property type="match status" value="1"/>
</dbReference>
<dbReference type="OrthoDB" id="341486at2759"/>
<feature type="compositionally biased region" description="Basic and acidic residues" evidence="1">
    <location>
        <begin position="590"/>
        <end position="599"/>
    </location>
</feature>
<dbReference type="GO" id="GO:1904263">
    <property type="term" value="P:positive regulation of TORC1 signaling"/>
    <property type="evidence" value="ECO:0007669"/>
    <property type="project" value="TreeGrafter"/>
</dbReference>
<dbReference type="PANTHER" id="PTHR16453">
    <property type="entry name" value="WD40 DOMAIN-CONTAINING PROTEIN MIO FAMILY MEMBER"/>
    <property type="match status" value="1"/>
</dbReference>
<feature type="compositionally biased region" description="Low complexity" evidence="1">
    <location>
        <begin position="793"/>
        <end position="804"/>
    </location>
</feature>
<proteinExistence type="predicted"/>
<feature type="region of interest" description="Disordered" evidence="1">
    <location>
        <begin position="557"/>
        <end position="602"/>
    </location>
</feature>
<evidence type="ECO:0000313" key="4">
    <source>
        <dbReference type="Proteomes" id="UP000724874"/>
    </source>
</evidence>
<feature type="compositionally biased region" description="Polar residues" evidence="1">
    <location>
        <begin position="388"/>
        <end position="402"/>
    </location>
</feature>
<dbReference type="GO" id="GO:0005737">
    <property type="term" value="C:cytoplasm"/>
    <property type="evidence" value="ECO:0007669"/>
    <property type="project" value="TreeGrafter"/>
</dbReference>
<feature type="region of interest" description="Disordered" evidence="1">
    <location>
        <begin position="381"/>
        <end position="410"/>
    </location>
</feature>
<dbReference type="InterPro" id="IPR037593">
    <property type="entry name" value="MIOS/Sea4"/>
</dbReference>
<feature type="region of interest" description="Disordered" evidence="1">
    <location>
        <begin position="728"/>
        <end position="750"/>
    </location>
</feature>
<evidence type="ECO:0000259" key="2">
    <source>
        <dbReference type="Pfam" id="PF21719"/>
    </source>
</evidence>